<dbReference type="EMBL" id="WXEW01000005">
    <property type="protein sequence ID" value="NAS23452.1"/>
    <property type="molecule type" value="Genomic_DNA"/>
</dbReference>
<dbReference type="CDD" id="cd06260">
    <property type="entry name" value="DUF820-like"/>
    <property type="match status" value="1"/>
</dbReference>
<keyword evidence="3" id="KW-1185">Reference proteome</keyword>
<comment type="caution">
    <text evidence="2">The sequence shown here is derived from an EMBL/GenBank/DDBJ whole genome shotgun (WGS) entry which is preliminary data.</text>
</comment>
<evidence type="ECO:0000313" key="3">
    <source>
        <dbReference type="Proteomes" id="UP000479526"/>
    </source>
</evidence>
<evidence type="ECO:0000259" key="1">
    <source>
        <dbReference type="Pfam" id="PF05685"/>
    </source>
</evidence>
<name>A0A7C9NII6_9ACTN</name>
<dbReference type="RefSeq" id="WP_161480740.1">
    <property type="nucleotide sequence ID" value="NZ_WXEW01000005.1"/>
</dbReference>
<dbReference type="PANTHER" id="PTHR35400:SF3">
    <property type="entry name" value="SLL1072 PROTEIN"/>
    <property type="match status" value="1"/>
</dbReference>
<organism evidence="2 3">
    <name type="scientific">Herbidospora solisilvae</name>
    <dbReference type="NCBI Taxonomy" id="2696284"/>
    <lineage>
        <taxon>Bacteria</taxon>
        <taxon>Bacillati</taxon>
        <taxon>Actinomycetota</taxon>
        <taxon>Actinomycetes</taxon>
        <taxon>Streptosporangiales</taxon>
        <taxon>Streptosporangiaceae</taxon>
        <taxon>Herbidospora</taxon>
    </lineage>
</organism>
<dbReference type="Gene3D" id="3.90.1570.10">
    <property type="entry name" value="tt1808, chain A"/>
    <property type="match status" value="1"/>
</dbReference>
<feature type="domain" description="Putative restriction endonuclease" evidence="1">
    <location>
        <begin position="21"/>
        <end position="153"/>
    </location>
</feature>
<protein>
    <recommendedName>
        <fullName evidence="1">Putative restriction endonuclease domain-containing protein</fullName>
    </recommendedName>
</protein>
<dbReference type="Proteomes" id="UP000479526">
    <property type="component" value="Unassembled WGS sequence"/>
</dbReference>
<accession>A0A7C9NII6</accession>
<sequence length="199" mass="22386">MGAGREDREYSLDHGPHGIADLDRMPRDARYELVNGWIVMSPWPGMRHDYVVKKLVRILDSAIESAGTDLYVNGPVDMYTVRGLRVPDIAVADWASVRQGLEDDERAHSPHSIKLVIEVISRNSGSERTDRYEKAVEYAASGVQEYWVVDTHPTVNITRYALASGYLTYHRLERVFAGAVFKSETPVPIEFDPAVLLEA</sequence>
<proteinExistence type="predicted"/>
<gene>
    <name evidence="2" type="ORF">GT755_17345</name>
</gene>
<dbReference type="InterPro" id="IPR011335">
    <property type="entry name" value="Restrct_endonuc-II-like"/>
</dbReference>
<reference evidence="2 3" key="1">
    <citation type="submission" date="2020-01" db="EMBL/GenBank/DDBJ databases">
        <title>Herbidospora sp. NEAU-GS84 nov., a novel actinomycete isolated from soil.</title>
        <authorList>
            <person name="Han L."/>
        </authorList>
    </citation>
    <scope>NUCLEOTIDE SEQUENCE [LARGE SCALE GENOMIC DNA]</scope>
    <source>
        <strain evidence="2 3">NEAU-GS84</strain>
    </source>
</reference>
<dbReference type="InterPro" id="IPR008538">
    <property type="entry name" value="Uma2"/>
</dbReference>
<dbReference type="SUPFAM" id="SSF52980">
    <property type="entry name" value="Restriction endonuclease-like"/>
    <property type="match status" value="1"/>
</dbReference>
<dbReference type="InterPro" id="IPR012296">
    <property type="entry name" value="Nuclease_put_TT1808"/>
</dbReference>
<dbReference type="PANTHER" id="PTHR35400">
    <property type="entry name" value="SLR1083 PROTEIN"/>
    <property type="match status" value="1"/>
</dbReference>
<evidence type="ECO:0000313" key="2">
    <source>
        <dbReference type="EMBL" id="NAS23452.1"/>
    </source>
</evidence>
<dbReference type="AlphaFoldDB" id="A0A7C9NII6"/>
<dbReference type="Pfam" id="PF05685">
    <property type="entry name" value="Uma2"/>
    <property type="match status" value="1"/>
</dbReference>